<accession>A0A6A2YT87</accession>
<evidence type="ECO:0000256" key="1">
    <source>
        <dbReference type="SAM" id="Coils"/>
    </source>
</evidence>
<dbReference type="InterPro" id="IPR040348">
    <property type="entry name" value="POLAR-like"/>
</dbReference>
<dbReference type="Proteomes" id="UP000436088">
    <property type="component" value="Unassembled WGS sequence"/>
</dbReference>
<feature type="region of interest" description="Disordered" evidence="2">
    <location>
        <begin position="76"/>
        <end position="95"/>
    </location>
</feature>
<evidence type="ECO:0000313" key="4">
    <source>
        <dbReference type="Proteomes" id="UP000436088"/>
    </source>
</evidence>
<proteinExistence type="predicted"/>
<dbReference type="PANTHER" id="PTHR33476">
    <property type="entry name" value="EMB|CAB62613.1"/>
    <property type="match status" value="1"/>
</dbReference>
<evidence type="ECO:0000313" key="3">
    <source>
        <dbReference type="EMBL" id="KAE8682549.1"/>
    </source>
</evidence>
<keyword evidence="4" id="KW-1185">Reference proteome</keyword>
<protein>
    <submittedName>
        <fullName evidence="3">Uncharacterized protein</fullName>
    </submittedName>
</protein>
<dbReference type="PANTHER" id="PTHR33476:SF22">
    <property type="entry name" value="PROTEIN POLAR LOCALIZATION DURING ASYMMETRIC DIVISION AND REDISTRIBUTION"/>
    <property type="match status" value="1"/>
</dbReference>
<feature type="coiled-coil region" evidence="1">
    <location>
        <begin position="202"/>
        <end position="243"/>
    </location>
</feature>
<sequence>MRIVSKFKALLLFPFSKSKPSPLLRTADVLLLQDHGEDRLLRTDGCRGSSNCSRPCRIPARFFFCFNRGKLTNKVHDDRKKEDHDVAPPDLSPGELQKITESRIQMEGVLQTVKVGLQNKDLLVSKNLESNEGDGIEESLCFNNNRISSKVLFDQKCDGAPKEEDCIEGMDRLKAELDVELERLQLVLDSGKFPTNPLDKTIEMQRKKMENPEQQITELEAALGSSKKELREKEREISQWKDSAHLMLEHVKKTFITQFPARSTCSTPEMRRKEKRTLEIIMLPHRE</sequence>
<name>A0A6A2YT87_HIBSY</name>
<evidence type="ECO:0000256" key="2">
    <source>
        <dbReference type="SAM" id="MobiDB-lite"/>
    </source>
</evidence>
<keyword evidence="1" id="KW-0175">Coiled coil</keyword>
<comment type="caution">
    <text evidence="3">The sequence shown here is derived from an EMBL/GenBank/DDBJ whole genome shotgun (WGS) entry which is preliminary data.</text>
</comment>
<organism evidence="3 4">
    <name type="scientific">Hibiscus syriacus</name>
    <name type="common">Rose of Sharon</name>
    <dbReference type="NCBI Taxonomy" id="106335"/>
    <lineage>
        <taxon>Eukaryota</taxon>
        <taxon>Viridiplantae</taxon>
        <taxon>Streptophyta</taxon>
        <taxon>Embryophyta</taxon>
        <taxon>Tracheophyta</taxon>
        <taxon>Spermatophyta</taxon>
        <taxon>Magnoliopsida</taxon>
        <taxon>eudicotyledons</taxon>
        <taxon>Gunneridae</taxon>
        <taxon>Pentapetalae</taxon>
        <taxon>rosids</taxon>
        <taxon>malvids</taxon>
        <taxon>Malvales</taxon>
        <taxon>Malvaceae</taxon>
        <taxon>Malvoideae</taxon>
        <taxon>Hibiscus</taxon>
    </lineage>
</organism>
<gene>
    <name evidence="3" type="ORF">F3Y22_tig00111238pilonHSYRG00190</name>
</gene>
<dbReference type="GO" id="GO:0008356">
    <property type="term" value="P:asymmetric cell division"/>
    <property type="evidence" value="ECO:0007669"/>
    <property type="project" value="InterPro"/>
</dbReference>
<dbReference type="EMBL" id="VEPZ02001279">
    <property type="protein sequence ID" value="KAE8682549.1"/>
    <property type="molecule type" value="Genomic_DNA"/>
</dbReference>
<reference evidence="3" key="1">
    <citation type="submission" date="2019-09" db="EMBL/GenBank/DDBJ databases">
        <title>Draft genome information of white flower Hibiscus syriacus.</title>
        <authorList>
            <person name="Kim Y.-M."/>
        </authorList>
    </citation>
    <scope>NUCLEOTIDE SEQUENCE [LARGE SCALE GENOMIC DNA]</scope>
    <source>
        <strain evidence="3">YM2019G1</strain>
    </source>
</reference>
<feature type="compositionally biased region" description="Basic and acidic residues" evidence="2">
    <location>
        <begin position="76"/>
        <end position="87"/>
    </location>
</feature>
<dbReference type="AlphaFoldDB" id="A0A6A2YT87"/>